<dbReference type="OrthoDB" id="9798587at2"/>
<evidence type="ECO:0000259" key="3">
    <source>
        <dbReference type="Pfam" id="PF04073"/>
    </source>
</evidence>
<organism evidence="4 5">
    <name type="scientific">Ligilactobacillus salitolerans</name>
    <dbReference type="NCBI Taxonomy" id="1808352"/>
    <lineage>
        <taxon>Bacteria</taxon>
        <taxon>Bacillati</taxon>
        <taxon>Bacillota</taxon>
        <taxon>Bacilli</taxon>
        <taxon>Lactobacillales</taxon>
        <taxon>Lactobacillaceae</taxon>
        <taxon>Ligilactobacillus</taxon>
    </lineage>
</organism>
<dbReference type="InterPro" id="IPR040285">
    <property type="entry name" value="ProX/PRXD1"/>
</dbReference>
<evidence type="ECO:0000256" key="1">
    <source>
        <dbReference type="ARBA" id="ARBA00010201"/>
    </source>
</evidence>
<comment type="caution">
    <text evidence="4">The sequence shown here is derived from an EMBL/GenBank/DDBJ whole genome shotgun (WGS) entry which is preliminary data.</text>
</comment>
<evidence type="ECO:0000313" key="5">
    <source>
        <dbReference type="Proteomes" id="UP000286848"/>
    </source>
</evidence>
<dbReference type="InterPro" id="IPR036754">
    <property type="entry name" value="YbaK/aa-tRNA-synt-asso_dom_sf"/>
</dbReference>
<dbReference type="PANTHER" id="PTHR31423">
    <property type="entry name" value="YBAK DOMAIN-CONTAINING PROTEIN"/>
    <property type="match status" value="1"/>
</dbReference>
<sequence length="166" mass="18593">MPKATRAQTLEFLQENQLPFTEVQHQAVWTAHDPTGLEDPTAPVIKNLFLKRKKTNNFYLCLVVGQKKLNFKALAQQLHTSRSQLTFASPSELEEVLGLQPGAVTPLGLLNDTQKQVTVLLDSDLSKLTQIGIHPNVNTSTVFISYVNLLKLVEKTGHQFQTMELE</sequence>
<keyword evidence="2" id="KW-0648">Protein biosynthesis</keyword>
<proteinExistence type="inferred from homology"/>
<dbReference type="GO" id="GO:0002161">
    <property type="term" value="F:aminoacyl-tRNA deacylase activity"/>
    <property type="evidence" value="ECO:0007669"/>
    <property type="project" value="InterPro"/>
</dbReference>
<keyword evidence="5" id="KW-1185">Reference proteome</keyword>
<evidence type="ECO:0000256" key="2">
    <source>
        <dbReference type="ARBA" id="ARBA00022917"/>
    </source>
</evidence>
<dbReference type="AlphaFoldDB" id="A0A401IQR7"/>
<dbReference type="GO" id="GO:0004812">
    <property type="term" value="F:aminoacyl-tRNA ligase activity"/>
    <property type="evidence" value="ECO:0007669"/>
    <property type="project" value="UniProtKB-KW"/>
</dbReference>
<dbReference type="SUPFAM" id="SSF55826">
    <property type="entry name" value="YbaK/ProRS associated domain"/>
    <property type="match status" value="1"/>
</dbReference>
<dbReference type="GO" id="GO:0006412">
    <property type="term" value="P:translation"/>
    <property type="evidence" value="ECO:0007669"/>
    <property type="project" value="UniProtKB-KW"/>
</dbReference>
<name>A0A401IQR7_9LACO</name>
<dbReference type="RefSeq" id="WP_124974777.1">
    <property type="nucleotide sequence ID" value="NZ_BFFP01000003.1"/>
</dbReference>
<accession>A0A401IQR7</accession>
<evidence type="ECO:0000313" key="4">
    <source>
        <dbReference type="EMBL" id="GBG93878.1"/>
    </source>
</evidence>
<comment type="similarity">
    <text evidence="1">Belongs to the PRORSD1 family.</text>
</comment>
<dbReference type="Pfam" id="PF04073">
    <property type="entry name" value="tRNA_edit"/>
    <property type="match status" value="1"/>
</dbReference>
<dbReference type="Gene3D" id="3.90.960.10">
    <property type="entry name" value="YbaK/aminoacyl-tRNA synthetase-associated domain"/>
    <property type="match status" value="1"/>
</dbReference>
<protein>
    <submittedName>
        <fullName evidence="4">Prolyl-tRNA synthetase</fullName>
    </submittedName>
</protein>
<dbReference type="InterPro" id="IPR007214">
    <property type="entry name" value="YbaK/aa-tRNA-synth-assoc-dom"/>
</dbReference>
<dbReference type="Proteomes" id="UP000286848">
    <property type="component" value="Unassembled WGS sequence"/>
</dbReference>
<gene>
    <name evidence="4" type="ORF">LFYK43_03370</name>
</gene>
<reference evidence="4 5" key="1">
    <citation type="journal article" date="2019" name="Int. J. Syst. Evol. Microbiol.">
        <title>Lactobacillus salitolerans sp. nov., a novel lactic acid bacterium isolated from spent mushroom substrates.</title>
        <authorList>
            <person name="Tohno M."/>
            <person name="Tanizawa Y."/>
            <person name="Kojima Y."/>
            <person name="Sakamoto M."/>
            <person name="Nakamura Y."/>
            <person name="Ohkuma M."/>
            <person name="Kobayashi H."/>
        </authorList>
    </citation>
    <scope>NUCLEOTIDE SEQUENCE [LARGE SCALE GENOMIC DNA]</scope>
    <source>
        <strain evidence="4 5">YK43</strain>
    </source>
</reference>
<keyword evidence="4" id="KW-0030">Aminoacyl-tRNA synthetase</keyword>
<feature type="domain" description="YbaK/aminoacyl-tRNA synthetase-associated" evidence="3">
    <location>
        <begin position="40"/>
        <end position="152"/>
    </location>
</feature>
<keyword evidence="4" id="KW-0436">Ligase</keyword>
<dbReference type="EMBL" id="BFFP01000003">
    <property type="protein sequence ID" value="GBG93878.1"/>
    <property type="molecule type" value="Genomic_DNA"/>
</dbReference>
<dbReference type="PANTHER" id="PTHR31423:SF3">
    <property type="entry name" value="PROLYL-TRNA SYNTHETASE ASSOCIATED DOMAIN-CONTAINING PROTEIN 1-RELATED"/>
    <property type="match status" value="1"/>
</dbReference>